<keyword evidence="2" id="KW-1185">Reference proteome</keyword>
<dbReference type="Proteomes" id="UP001367508">
    <property type="component" value="Unassembled WGS sequence"/>
</dbReference>
<proteinExistence type="predicted"/>
<comment type="caution">
    <text evidence="1">The sequence shown here is derived from an EMBL/GenBank/DDBJ whole genome shotgun (WGS) entry which is preliminary data.</text>
</comment>
<organism evidence="1 2">
    <name type="scientific">Canavalia gladiata</name>
    <name type="common">Sword bean</name>
    <name type="synonym">Dolichos gladiatus</name>
    <dbReference type="NCBI Taxonomy" id="3824"/>
    <lineage>
        <taxon>Eukaryota</taxon>
        <taxon>Viridiplantae</taxon>
        <taxon>Streptophyta</taxon>
        <taxon>Embryophyta</taxon>
        <taxon>Tracheophyta</taxon>
        <taxon>Spermatophyta</taxon>
        <taxon>Magnoliopsida</taxon>
        <taxon>eudicotyledons</taxon>
        <taxon>Gunneridae</taxon>
        <taxon>Pentapetalae</taxon>
        <taxon>rosids</taxon>
        <taxon>fabids</taxon>
        <taxon>Fabales</taxon>
        <taxon>Fabaceae</taxon>
        <taxon>Papilionoideae</taxon>
        <taxon>50 kb inversion clade</taxon>
        <taxon>NPAAA clade</taxon>
        <taxon>indigoferoid/millettioid clade</taxon>
        <taxon>Phaseoleae</taxon>
        <taxon>Canavalia</taxon>
    </lineage>
</organism>
<evidence type="ECO:0000313" key="1">
    <source>
        <dbReference type="EMBL" id="KAK7307607.1"/>
    </source>
</evidence>
<dbReference type="AlphaFoldDB" id="A0AAN9PRR1"/>
<gene>
    <name evidence="1" type="ORF">VNO77_40821</name>
</gene>
<accession>A0AAN9PRR1</accession>
<sequence length="141" mass="15878">MFSKAMSTFRFHFTLTNCYDSSRFFLAAKEVCILSIHLHLLHVGVKPLQPHAASFHPHQPLVVVTVGTYIIEFDASTGSKISALNIGAPAVRMSYSPTCGHTVIAILQSFKMADTRMEETLKILQKLEKLETRFQRLEKLV</sequence>
<evidence type="ECO:0000313" key="2">
    <source>
        <dbReference type="Proteomes" id="UP001367508"/>
    </source>
</evidence>
<dbReference type="EMBL" id="JAYMYQ010000010">
    <property type="protein sequence ID" value="KAK7307607.1"/>
    <property type="molecule type" value="Genomic_DNA"/>
</dbReference>
<protein>
    <submittedName>
        <fullName evidence="1">Uncharacterized protein</fullName>
    </submittedName>
</protein>
<name>A0AAN9PRR1_CANGL</name>
<reference evidence="1 2" key="1">
    <citation type="submission" date="2024-01" db="EMBL/GenBank/DDBJ databases">
        <title>The genomes of 5 underutilized Papilionoideae crops provide insights into root nodulation and disease resistanc.</title>
        <authorList>
            <person name="Jiang F."/>
        </authorList>
    </citation>
    <scope>NUCLEOTIDE SEQUENCE [LARGE SCALE GENOMIC DNA]</scope>
    <source>
        <strain evidence="1">LVBAO_FW01</strain>
        <tissue evidence="1">Leaves</tissue>
    </source>
</reference>